<reference evidence="1 2" key="1">
    <citation type="submission" date="2023-07" db="EMBL/GenBank/DDBJ databases">
        <title>Complete genome sequence of Pseudomonas phage Ep4.</title>
        <authorList>
            <person name="Aono M."/>
            <person name="Yagi H."/>
            <person name="Kobayashi K."/>
        </authorList>
    </citation>
    <scope>NUCLEOTIDE SEQUENCE [LARGE SCALE GENOMIC DNA]</scope>
    <source>
        <strain evidence="1 2">Ep4</strain>
    </source>
</reference>
<name>A0AAU9E6U5_9CAUD</name>
<evidence type="ECO:0000313" key="1">
    <source>
        <dbReference type="EMBL" id="BEQ12863.1"/>
    </source>
</evidence>
<organism evidence="1 2">
    <name type="scientific">Pseudomonas phage Ep4</name>
    <dbReference type="NCBI Taxonomy" id="3057492"/>
    <lineage>
        <taxon>Viruses</taxon>
        <taxon>Duplodnaviria</taxon>
        <taxon>Heunggongvirae</taxon>
        <taxon>Uroviricota</taxon>
        <taxon>Caudoviricetes</taxon>
        <taxon>Autographivirales</taxon>
        <taxon>Autoscriptoviridae</taxon>
        <taxon>Corkvirinae</taxon>
        <taxon>Actinidiaevirus</taxon>
        <taxon>Actinidiaevirus Ep4</taxon>
    </lineage>
</organism>
<dbReference type="Proteomes" id="UP001304640">
    <property type="component" value="Segment"/>
</dbReference>
<accession>A0AAU9E6U5</accession>
<keyword evidence="2" id="KW-1185">Reference proteome</keyword>
<evidence type="ECO:0000313" key="2">
    <source>
        <dbReference type="Proteomes" id="UP001304640"/>
    </source>
</evidence>
<proteinExistence type="predicted"/>
<gene>
    <name evidence="1" type="ORF">Ep4_004</name>
</gene>
<protein>
    <submittedName>
        <fullName evidence="1">Uncharacterized protein</fullName>
    </submittedName>
</protein>
<sequence length="51" mass="6249">MKPSRVVQKPRARVMDECWYVSSPGTFTRTGWTLTEAYRRWWYRNVLLQLK</sequence>
<dbReference type="EMBL" id="LC776701">
    <property type="protein sequence ID" value="BEQ12863.1"/>
    <property type="molecule type" value="Genomic_DNA"/>
</dbReference>